<dbReference type="PRINTS" id="PR00778">
    <property type="entry name" value="HTHARSR"/>
</dbReference>
<organism evidence="5 6">
    <name type="scientific">Neogemmobacter tilapiae</name>
    <dbReference type="NCBI Taxonomy" id="875041"/>
    <lineage>
        <taxon>Bacteria</taxon>
        <taxon>Pseudomonadati</taxon>
        <taxon>Pseudomonadota</taxon>
        <taxon>Alphaproteobacteria</taxon>
        <taxon>Rhodobacterales</taxon>
        <taxon>Paracoccaceae</taxon>
        <taxon>Neogemmobacter</taxon>
    </lineage>
</organism>
<dbReference type="SMART" id="SM00418">
    <property type="entry name" value="HTH_ARSR"/>
    <property type="match status" value="1"/>
</dbReference>
<dbReference type="GO" id="GO:0003677">
    <property type="term" value="F:DNA binding"/>
    <property type="evidence" value="ECO:0007669"/>
    <property type="project" value="UniProtKB-KW"/>
</dbReference>
<evidence type="ECO:0000256" key="2">
    <source>
        <dbReference type="ARBA" id="ARBA00023125"/>
    </source>
</evidence>
<dbReference type="Pfam" id="PF01022">
    <property type="entry name" value="HTH_5"/>
    <property type="match status" value="1"/>
</dbReference>
<reference evidence="5" key="2">
    <citation type="submission" date="2020-09" db="EMBL/GenBank/DDBJ databases">
        <authorList>
            <person name="Sun Q."/>
            <person name="Kim S."/>
        </authorList>
    </citation>
    <scope>NUCLEOTIDE SEQUENCE</scope>
    <source>
        <strain evidence="5">KCTC 23310</strain>
    </source>
</reference>
<keyword evidence="1" id="KW-0805">Transcription regulation</keyword>
<proteinExistence type="predicted"/>
<evidence type="ECO:0000256" key="3">
    <source>
        <dbReference type="ARBA" id="ARBA00023163"/>
    </source>
</evidence>
<dbReference type="PROSITE" id="PS50987">
    <property type="entry name" value="HTH_ARSR_2"/>
    <property type="match status" value="1"/>
</dbReference>
<dbReference type="InterPro" id="IPR001845">
    <property type="entry name" value="HTH_ArsR_DNA-bd_dom"/>
</dbReference>
<evidence type="ECO:0000256" key="1">
    <source>
        <dbReference type="ARBA" id="ARBA00023015"/>
    </source>
</evidence>
<reference evidence="5" key="1">
    <citation type="journal article" date="2014" name="Int. J. Syst. Evol. Microbiol.">
        <title>Complete genome sequence of Corynebacterium casei LMG S-19264T (=DSM 44701T), isolated from a smear-ripened cheese.</title>
        <authorList>
            <consortium name="US DOE Joint Genome Institute (JGI-PGF)"/>
            <person name="Walter F."/>
            <person name="Albersmeier A."/>
            <person name="Kalinowski J."/>
            <person name="Ruckert C."/>
        </authorList>
    </citation>
    <scope>NUCLEOTIDE SEQUENCE</scope>
    <source>
        <strain evidence="5">KCTC 23310</strain>
    </source>
</reference>
<dbReference type="InterPro" id="IPR051011">
    <property type="entry name" value="Metal_resp_trans_reg"/>
</dbReference>
<feature type="domain" description="HTH arsR-type" evidence="4">
    <location>
        <begin position="15"/>
        <end position="109"/>
    </location>
</feature>
<dbReference type="RefSeq" id="WP_189412134.1">
    <property type="nucleotide sequence ID" value="NZ_BMYJ01000008.1"/>
</dbReference>
<dbReference type="Proteomes" id="UP000638981">
    <property type="component" value="Unassembled WGS sequence"/>
</dbReference>
<keyword evidence="3" id="KW-0804">Transcription</keyword>
<evidence type="ECO:0000259" key="4">
    <source>
        <dbReference type="PROSITE" id="PS50987"/>
    </source>
</evidence>
<dbReference type="GO" id="GO:0003700">
    <property type="term" value="F:DNA-binding transcription factor activity"/>
    <property type="evidence" value="ECO:0007669"/>
    <property type="project" value="InterPro"/>
</dbReference>
<dbReference type="InterPro" id="IPR036388">
    <property type="entry name" value="WH-like_DNA-bd_sf"/>
</dbReference>
<dbReference type="PANTHER" id="PTHR43132">
    <property type="entry name" value="ARSENICAL RESISTANCE OPERON REPRESSOR ARSR-RELATED"/>
    <property type="match status" value="1"/>
</dbReference>
<sequence>MDGAVKRRSFSDEGPLTPAAREAAALLKALAHEGRLEILCLLLENPCTVGEMEEALGLPQAAVSQQLMRLRGDGLVRAEREGRHIRYSLERPEVRGIIQELQRAFCPPE</sequence>
<dbReference type="EMBL" id="BMYJ01000008">
    <property type="protein sequence ID" value="GHC60969.1"/>
    <property type="molecule type" value="Genomic_DNA"/>
</dbReference>
<dbReference type="AlphaFoldDB" id="A0A918WMY8"/>
<dbReference type="InterPro" id="IPR036390">
    <property type="entry name" value="WH_DNA-bd_sf"/>
</dbReference>
<dbReference type="SUPFAM" id="SSF46785">
    <property type="entry name" value="Winged helix' DNA-binding domain"/>
    <property type="match status" value="1"/>
</dbReference>
<accession>A0A918WMY8</accession>
<keyword evidence="6" id="KW-1185">Reference proteome</keyword>
<keyword evidence="2" id="KW-0238">DNA-binding</keyword>
<dbReference type="NCBIfam" id="NF033788">
    <property type="entry name" value="HTH_metalloreg"/>
    <property type="match status" value="1"/>
</dbReference>
<name>A0A918WMY8_9RHOB</name>
<dbReference type="PANTHER" id="PTHR43132:SF2">
    <property type="entry name" value="ARSENICAL RESISTANCE OPERON REPRESSOR ARSR-RELATED"/>
    <property type="match status" value="1"/>
</dbReference>
<evidence type="ECO:0000313" key="6">
    <source>
        <dbReference type="Proteomes" id="UP000638981"/>
    </source>
</evidence>
<dbReference type="Gene3D" id="1.10.10.10">
    <property type="entry name" value="Winged helix-like DNA-binding domain superfamily/Winged helix DNA-binding domain"/>
    <property type="match status" value="1"/>
</dbReference>
<gene>
    <name evidence="5" type="ORF">GCM10007315_26150</name>
</gene>
<dbReference type="InterPro" id="IPR011991">
    <property type="entry name" value="ArsR-like_HTH"/>
</dbReference>
<comment type="caution">
    <text evidence="5">The sequence shown here is derived from an EMBL/GenBank/DDBJ whole genome shotgun (WGS) entry which is preliminary data.</text>
</comment>
<evidence type="ECO:0000313" key="5">
    <source>
        <dbReference type="EMBL" id="GHC60969.1"/>
    </source>
</evidence>
<protein>
    <submittedName>
        <fullName evidence="5">Transcriptional regulator</fullName>
    </submittedName>
</protein>
<dbReference type="CDD" id="cd00090">
    <property type="entry name" value="HTH_ARSR"/>
    <property type="match status" value="1"/>
</dbReference>